<organism evidence="3 4">
    <name type="scientific">Commensalibacter communis</name>
    <dbReference type="NCBI Taxonomy" id="2972786"/>
    <lineage>
        <taxon>Bacteria</taxon>
        <taxon>Pseudomonadati</taxon>
        <taxon>Pseudomonadota</taxon>
        <taxon>Alphaproteobacteria</taxon>
        <taxon>Acetobacterales</taxon>
        <taxon>Acetobacteraceae</taxon>
    </lineage>
</organism>
<evidence type="ECO:0000313" key="3">
    <source>
        <dbReference type="EMBL" id="CAI3953096.1"/>
    </source>
</evidence>
<evidence type="ECO:0000256" key="1">
    <source>
        <dbReference type="ARBA" id="ARBA00023002"/>
    </source>
</evidence>
<evidence type="ECO:0000313" key="4">
    <source>
        <dbReference type="Proteomes" id="UP001154255"/>
    </source>
</evidence>
<protein>
    <recommendedName>
        <fullName evidence="6">TauD/TfdA-like domain-containing protein</fullName>
    </recommendedName>
</protein>
<keyword evidence="1" id="KW-0560">Oxidoreductase</keyword>
<dbReference type="AlphaFoldDB" id="A0A9W4TPL6"/>
<dbReference type="EMBL" id="CAMXCS010000004">
    <property type="protein sequence ID" value="CAI3949928.1"/>
    <property type="molecule type" value="Genomic_DNA"/>
</dbReference>
<dbReference type="RefSeq" id="WP_271790070.1">
    <property type="nucleotide sequence ID" value="NZ_CAMXCM010000006.1"/>
</dbReference>
<dbReference type="GO" id="GO:0016706">
    <property type="term" value="F:2-oxoglutarate-dependent dioxygenase activity"/>
    <property type="evidence" value="ECO:0007669"/>
    <property type="project" value="UniProtKB-ARBA"/>
</dbReference>
<evidence type="ECO:0008006" key="6">
    <source>
        <dbReference type="Google" id="ProtNLM"/>
    </source>
</evidence>
<dbReference type="InterPro" id="IPR042098">
    <property type="entry name" value="TauD-like_sf"/>
</dbReference>
<proteinExistence type="predicted"/>
<keyword evidence="5" id="KW-1185">Reference proteome</keyword>
<gene>
    <name evidence="2" type="ORF">R53529_LOCUS1637</name>
    <name evidence="3" type="ORF">R53530_LOCUS1949</name>
</gene>
<reference evidence="3" key="1">
    <citation type="submission" date="2022-10" db="EMBL/GenBank/DDBJ databases">
        <authorList>
            <person name="Botero Cardona J."/>
        </authorList>
    </citation>
    <scope>NUCLEOTIDE SEQUENCE</scope>
    <source>
        <strain evidence="3">LMG 31819</strain>
        <strain evidence="2">R-53529</strain>
    </source>
</reference>
<evidence type="ECO:0000313" key="2">
    <source>
        <dbReference type="EMBL" id="CAI3949928.1"/>
    </source>
</evidence>
<dbReference type="SUPFAM" id="SSF51197">
    <property type="entry name" value="Clavaminate synthase-like"/>
    <property type="match status" value="1"/>
</dbReference>
<evidence type="ECO:0000313" key="5">
    <source>
        <dbReference type="Proteomes" id="UP001154259"/>
    </source>
</evidence>
<name>A0A9W4TPL6_9PROT</name>
<sequence length="110" mass="12638">MMFESLQEHGFYIIDNVKSLSDALNLTEALGRILPLNGKDTQILQPKNKLSSNFKSLSYFYGFDSFPLHTDTTFWSIPARYIIFFLKEKVDTGTVLSKKSNSFDNKEICK</sequence>
<dbReference type="EMBL" id="CAMXCM010000006">
    <property type="protein sequence ID" value="CAI3953096.1"/>
    <property type="molecule type" value="Genomic_DNA"/>
</dbReference>
<accession>A0A9W4TPL6</accession>
<dbReference type="Gene3D" id="3.60.130.10">
    <property type="entry name" value="Clavaminate synthase-like"/>
    <property type="match status" value="1"/>
</dbReference>
<comment type="caution">
    <text evidence="3">The sequence shown here is derived from an EMBL/GenBank/DDBJ whole genome shotgun (WGS) entry which is preliminary data.</text>
</comment>
<dbReference type="Proteomes" id="UP001154255">
    <property type="component" value="Unassembled WGS sequence"/>
</dbReference>
<dbReference type="Proteomes" id="UP001154259">
    <property type="component" value="Unassembled WGS sequence"/>
</dbReference>